<evidence type="ECO:0000256" key="5">
    <source>
        <dbReference type="ARBA" id="ARBA00022804"/>
    </source>
</evidence>
<keyword evidence="12" id="KW-1185">Reference proteome</keyword>
<protein>
    <recommendedName>
        <fullName evidence="9">Probable tail spike protein</fullName>
    </recommendedName>
</protein>
<reference evidence="11 12" key="1">
    <citation type="submission" date="2023-03" db="EMBL/GenBank/DDBJ databases">
        <authorList>
            <person name="Peng H."/>
        </authorList>
    </citation>
    <scope>NUCLEOTIDE SEQUENCE [LARGE SCALE GENOMIC DNA]</scope>
</reference>
<gene>
    <name evidence="11" type="ORF">FPAPBKPN_00047</name>
</gene>
<evidence type="ECO:0000256" key="10">
    <source>
        <dbReference type="ARBA" id="ARBA00035731"/>
    </source>
</evidence>
<keyword evidence="8" id="KW-1160">Virus entry into host cell</keyword>
<evidence type="ECO:0000256" key="3">
    <source>
        <dbReference type="ARBA" id="ARBA00022717"/>
    </source>
</evidence>
<dbReference type="Proteomes" id="UP001239182">
    <property type="component" value="Segment"/>
</dbReference>
<evidence type="ECO:0000256" key="1">
    <source>
        <dbReference type="ARBA" id="ARBA00004328"/>
    </source>
</evidence>
<keyword evidence="2" id="KW-0945">Host-virus interaction</keyword>
<dbReference type="EMBL" id="OQ622005">
    <property type="protein sequence ID" value="WIT94202.1"/>
    <property type="molecule type" value="Genomic_DNA"/>
</dbReference>
<keyword evidence="4" id="KW-1227">Viral tail protein</keyword>
<dbReference type="Gene3D" id="2.160.20.10">
    <property type="entry name" value="Single-stranded right-handed beta-helix, Pectin lyase-like"/>
    <property type="match status" value="1"/>
</dbReference>
<accession>A0A9Y1YYL8</accession>
<dbReference type="InterPro" id="IPR012334">
    <property type="entry name" value="Pectin_lyas_fold"/>
</dbReference>
<organism evidence="11 12">
    <name type="scientific">Klebsiella phage vB_KpnP_2146-HW</name>
    <dbReference type="NCBI Taxonomy" id="3038211"/>
    <lineage>
        <taxon>Viruses</taxon>
        <taxon>Duplodnaviria</taxon>
        <taxon>Heunggongvirae</taxon>
        <taxon>Uroviricota</taxon>
        <taxon>Caudoviricetes</taxon>
        <taxon>Autographivirales</taxon>
        <taxon>Autotranscriptaviridae</taxon>
        <taxon>Studiervirinae</taxon>
        <taxon>Przondovirus</taxon>
        <taxon>Przondovirus 2146HW</taxon>
    </lineage>
</organism>
<dbReference type="GO" id="GO:0098671">
    <property type="term" value="P:adhesion receptor-mediated virion attachment to host cell"/>
    <property type="evidence" value="ECO:0007669"/>
    <property type="project" value="UniProtKB-KW"/>
</dbReference>
<comment type="subcellular location">
    <subcellularLocation>
        <location evidence="1">Virion</location>
    </subcellularLocation>
</comment>
<evidence type="ECO:0000313" key="11">
    <source>
        <dbReference type="EMBL" id="WIT94202.1"/>
    </source>
</evidence>
<sequence>MLDKLNQPKGSTIGVLKDGRTIQEAFDDLGFRVTVSQSTSFAQAVSKVEAAGGGTVFIPEGTWSVPVGVSTTTSIRIEGCGDKSVLLQPALSTSNFIFEQLLNNPSDMVRISDVSFVTERAFSVSNTAIRLDMRAQLSGDQVANRNRYRGYISGVSIRGDLDRTKGISFGIGIDLISMGWLTMDNIHIVGSSGSANQYLSNGVGVLQRGDGKPVETILRGLRALTLEYAYLCPEYTEGLYLSDAQMVNCRWGVVVSPIDTYKIGTLGQSGCYHISIDQVHVNVSQGGVFLSGCKYCYVSNVMGIIDDHGVSSSVLGVHLRNGYSCNVSNVSLVSYNVAGTTGITRQGVMLNGVTDSFVNNVIAKVESAAYEKITEVLRFVNASSRNEAVGIKGTYASIGVRVDSGCGENSIDGYRFQNTDTPVQDSAGDLCRKNVATFHATTVPPASSQEVELRITPRGYLSRRPQGVSYTITTPTTTSFPIIVFYDRDASTSTEVVLRVKPGVIGNNLPTVTIGISLTFHD</sequence>
<evidence type="ECO:0000256" key="6">
    <source>
        <dbReference type="ARBA" id="ARBA00022844"/>
    </source>
</evidence>
<dbReference type="InterPro" id="IPR011050">
    <property type="entry name" value="Pectin_lyase_fold/virulence"/>
</dbReference>
<dbReference type="GO" id="GO:0098015">
    <property type="term" value="C:virus tail"/>
    <property type="evidence" value="ECO:0007669"/>
    <property type="project" value="UniProtKB-KW"/>
</dbReference>
<dbReference type="GO" id="GO:0098994">
    <property type="term" value="P:symbiont entry into host cell via disruption of host cell envelope"/>
    <property type="evidence" value="ECO:0007669"/>
    <property type="project" value="UniProtKB-KW"/>
</dbReference>
<keyword evidence="7" id="KW-1233">Viral attachment to host adhesion receptor</keyword>
<evidence type="ECO:0000256" key="2">
    <source>
        <dbReference type="ARBA" id="ARBA00022581"/>
    </source>
</evidence>
<evidence type="ECO:0000313" key="12">
    <source>
        <dbReference type="Proteomes" id="UP001239182"/>
    </source>
</evidence>
<keyword evidence="3" id="KW-1235">Degradation of host cell envelope components during virus entry</keyword>
<evidence type="ECO:0000256" key="7">
    <source>
        <dbReference type="ARBA" id="ARBA00023165"/>
    </source>
</evidence>
<dbReference type="SUPFAM" id="SSF51126">
    <property type="entry name" value="Pectin lyase-like"/>
    <property type="match status" value="1"/>
</dbReference>
<keyword evidence="10" id="KW-1238">Degradation of host capsule during virus entry</keyword>
<name>A0A9Y1YYL8_9CAUD</name>
<dbReference type="GO" id="GO:0098996">
    <property type="term" value="P:symbiont entry into host cell via disruption of host cell glycocalyx"/>
    <property type="evidence" value="ECO:0007669"/>
    <property type="project" value="UniProtKB-KW"/>
</dbReference>
<evidence type="ECO:0000256" key="8">
    <source>
        <dbReference type="ARBA" id="ARBA00023296"/>
    </source>
</evidence>
<evidence type="ECO:0000256" key="4">
    <source>
        <dbReference type="ARBA" id="ARBA00022732"/>
    </source>
</evidence>
<keyword evidence="6" id="KW-0946">Virion</keyword>
<keyword evidence="5" id="KW-1161">Viral attachment to host cell</keyword>
<proteinExistence type="predicted"/>
<evidence type="ECO:0000256" key="9">
    <source>
        <dbReference type="ARBA" id="ARBA00035728"/>
    </source>
</evidence>